<keyword evidence="5 7" id="KW-1133">Transmembrane helix</keyword>
<comment type="subcellular location">
    <subcellularLocation>
        <location evidence="1 7">Cell membrane</location>
        <topology evidence="1 7">Multi-pass membrane protein</topology>
    </subcellularLocation>
</comment>
<evidence type="ECO:0000256" key="1">
    <source>
        <dbReference type="ARBA" id="ARBA00004651"/>
    </source>
</evidence>
<dbReference type="PANTHER" id="PTHR30193">
    <property type="entry name" value="ABC TRANSPORTER PERMEASE PROTEIN"/>
    <property type="match status" value="1"/>
</dbReference>
<evidence type="ECO:0000259" key="8">
    <source>
        <dbReference type="PROSITE" id="PS50928"/>
    </source>
</evidence>
<keyword evidence="3" id="KW-1003">Cell membrane</keyword>
<comment type="similarity">
    <text evidence="7">Belongs to the binding-protein-dependent transport system permease family.</text>
</comment>
<dbReference type="EMBL" id="JACCFL010000001">
    <property type="protein sequence ID" value="NYJ22528.1"/>
    <property type="molecule type" value="Genomic_DNA"/>
</dbReference>
<name>A0A853CQG5_9MICO</name>
<evidence type="ECO:0000256" key="7">
    <source>
        <dbReference type="RuleBase" id="RU363032"/>
    </source>
</evidence>
<feature type="transmembrane region" description="Helical" evidence="7">
    <location>
        <begin position="271"/>
        <end position="291"/>
    </location>
</feature>
<dbReference type="Gene3D" id="1.10.3720.10">
    <property type="entry name" value="MetI-like"/>
    <property type="match status" value="1"/>
</dbReference>
<protein>
    <submittedName>
        <fullName evidence="9">sn-glycerol 3-phosphate transport system permease protein</fullName>
    </submittedName>
</protein>
<evidence type="ECO:0000256" key="5">
    <source>
        <dbReference type="ARBA" id="ARBA00022989"/>
    </source>
</evidence>
<keyword evidence="4 7" id="KW-0812">Transmembrane</keyword>
<dbReference type="Proteomes" id="UP000578352">
    <property type="component" value="Unassembled WGS sequence"/>
</dbReference>
<feature type="transmembrane region" description="Helical" evidence="7">
    <location>
        <begin position="115"/>
        <end position="143"/>
    </location>
</feature>
<dbReference type="PANTHER" id="PTHR30193:SF37">
    <property type="entry name" value="INNER MEMBRANE ABC TRANSPORTER PERMEASE PROTEIN YCJO"/>
    <property type="match status" value="1"/>
</dbReference>
<organism evidence="9 10">
    <name type="scientific">Leifsonia shinshuensis</name>
    <dbReference type="NCBI Taxonomy" id="150026"/>
    <lineage>
        <taxon>Bacteria</taxon>
        <taxon>Bacillati</taxon>
        <taxon>Actinomycetota</taxon>
        <taxon>Actinomycetes</taxon>
        <taxon>Micrococcales</taxon>
        <taxon>Microbacteriaceae</taxon>
        <taxon>Leifsonia</taxon>
    </lineage>
</organism>
<reference evidence="9 10" key="1">
    <citation type="submission" date="2020-07" db="EMBL/GenBank/DDBJ databases">
        <title>Sequencing the genomes of 1000 actinobacteria strains.</title>
        <authorList>
            <person name="Klenk H.-P."/>
        </authorList>
    </citation>
    <scope>NUCLEOTIDE SEQUENCE [LARGE SCALE GENOMIC DNA]</scope>
    <source>
        <strain evidence="9 10">DSM 15165</strain>
    </source>
</reference>
<dbReference type="AlphaFoldDB" id="A0A853CQG5"/>
<keyword evidence="6 7" id="KW-0472">Membrane</keyword>
<dbReference type="Pfam" id="PF00528">
    <property type="entry name" value="BPD_transp_1"/>
    <property type="match status" value="1"/>
</dbReference>
<proteinExistence type="inferred from homology"/>
<evidence type="ECO:0000256" key="4">
    <source>
        <dbReference type="ARBA" id="ARBA00022692"/>
    </source>
</evidence>
<feature type="transmembrane region" description="Helical" evidence="7">
    <location>
        <begin position="74"/>
        <end position="103"/>
    </location>
</feature>
<keyword evidence="2 7" id="KW-0813">Transport</keyword>
<evidence type="ECO:0000313" key="10">
    <source>
        <dbReference type="Proteomes" id="UP000578352"/>
    </source>
</evidence>
<comment type="caution">
    <text evidence="9">The sequence shown here is derived from an EMBL/GenBank/DDBJ whole genome shotgun (WGS) entry which is preliminary data.</text>
</comment>
<dbReference type="PROSITE" id="PS50928">
    <property type="entry name" value="ABC_TM1"/>
    <property type="match status" value="1"/>
</dbReference>
<evidence type="ECO:0000256" key="2">
    <source>
        <dbReference type="ARBA" id="ARBA00022448"/>
    </source>
</evidence>
<feature type="transmembrane region" description="Helical" evidence="7">
    <location>
        <begin position="209"/>
        <end position="227"/>
    </location>
</feature>
<dbReference type="RefSeq" id="WP_179604565.1">
    <property type="nucleotide sequence ID" value="NZ_BAABEH010000001.1"/>
</dbReference>
<dbReference type="InterPro" id="IPR051393">
    <property type="entry name" value="ABC_transporter_permease"/>
</dbReference>
<dbReference type="InterPro" id="IPR000515">
    <property type="entry name" value="MetI-like"/>
</dbReference>
<sequence length="302" mass="32221">MTQTTAPGRRARSGVRAGIGPWMLLPAAVLIAVFLYGPLVTGVRLSLFGTDLFGDATRFVGLQNYAKLLGQPSFWQVIGTTLLIACLSMAMSVGVALSAVILLRTWIPGRGVFRVIFSLPFAFSAASASAIFSGMFAPAAGVVNQILAHVGIGAVPWLQQPGWAIFTIALTTAWYELGFAFLVLAAAMRTLPPEVIEAAELDGASGIRFVRSILIPLLSPSLFFLLVTQTISGLQTFTQVRILTGGGPAGGTTTLVYQLYMYAFGQGTPDYGRASVVAVILVLIVAMITWLQFRFLNRRVTA</sequence>
<evidence type="ECO:0000256" key="3">
    <source>
        <dbReference type="ARBA" id="ARBA00022475"/>
    </source>
</evidence>
<accession>A0A853CQG5</accession>
<feature type="transmembrane region" description="Helical" evidence="7">
    <location>
        <begin position="163"/>
        <end position="188"/>
    </location>
</feature>
<gene>
    <name evidence="9" type="ORF">HNR13_000815</name>
</gene>
<evidence type="ECO:0000256" key="6">
    <source>
        <dbReference type="ARBA" id="ARBA00023136"/>
    </source>
</evidence>
<dbReference type="GO" id="GO:0055085">
    <property type="term" value="P:transmembrane transport"/>
    <property type="evidence" value="ECO:0007669"/>
    <property type="project" value="InterPro"/>
</dbReference>
<feature type="transmembrane region" description="Helical" evidence="7">
    <location>
        <begin position="21"/>
        <end position="39"/>
    </location>
</feature>
<evidence type="ECO:0000313" key="9">
    <source>
        <dbReference type="EMBL" id="NYJ22528.1"/>
    </source>
</evidence>
<feature type="domain" description="ABC transmembrane type-1" evidence="8">
    <location>
        <begin position="78"/>
        <end position="292"/>
    </location>
</feature>
<dbReference type="GO" id="GO:0005886">
    <property type="term" value="C:plasma membrane"/>
    <property type="evidence" value="ECO:0007669"/>
    <property type="project" value="UniProtKB-SubCell"/>
</dbReference>
<dbReference type="SUPFAM" id="SSF161098">
    <property type="entry name" value="MetI-like"/>
    <property type="match status" value="1"/>
</dbReference>
<dbReference type="InterPro" id="IPR035906">
    <property type="entry name" value="MetI-like_sf"/>
</dbReference>